<dbReference type="Proteomes" id="UP000241546">
    <property type="component" value="Unassembled WGS sequence"/>
</dbReference>
<dbReference type="SUPFAM" id="SSF53448">
    <property type="entry name" value="Nucleotide-diphospho-sugar transferases"/>
    <property type="match status" value="1"/>
</dbReference>
<protein>
    <submittedName>
        <fullName evidence="6">Glycosyltransferase family 15 protein</fullName>
    </submittedName>
</protein>
<dbReference type="GO" id="GO:0000026">
    <property type="term" value="F:alpha-1,2-mannosyltransferase activity"/>
    <property type="evidence" value="ECO:0007669"/>
    <property type="project" value="TreeGrafter"/>
</dbReference>
<dbReference type="PANTHER" id="PTHR31121:SF7">
    <property type="entry name" value="MANNOSYLTRANSFERASE KTR4-RELATED"/>
    <property type="match status" value="1"/>
</dbReference>
<gene>
    <name evidence="6" type="ORF">BBK36DRAFT_1169242</name>
</gene>
<dbReference type="GeneID" id="36603405"/>
<dbReference type="GO" id="GO:0016020">
    <property type="term" value="C:membrane"/>
    <property type="evidence" value="ECO:0007669"/>
    <property type="project" value="InterPro"/>
</dbReference>
<evidence type="ECO:0000313" key="6">
    <source>
        <dbReference type="EMBL" id="PTB65529.1"/>
    </source>
</evidence>
<keyword evidence="3 6" id="KW-0808">Transferase</keyword>
<evidence type="ECO:0000313" key="7">
    <source>
        <dbReference type="Proteomes" id="UP000241546"/>
    </source>
</evidence>
<keyword evidence="7" id="KW-1185">Reference proteome</keyword>
<dbReference type="GO" id="GO:0005794">
    <property type="term" value="C:Golgi apparatus"/>
    <property type="evidence" value="ECO:0007669"/>
    <property type="project" value="TreeGrafter"/>
</dbReference>
<sequence length="402" mass="45863">MFALTWIFLLIHLSSFVHGLAISSATDQRPRAAFVSLAHENDLPAVLSSISQLEETFNHRYRYHWVFFSTQPLSEEFRQQTSNATGAVCLYEVISEDNLVSPRQSFAFNALPLERQIGGEAVSVDGHSTPFLGQISRWNSGPFAREKRLRDYDWVWRIEPGAQFTHDITFDVFRFMRDHEIAYGFNEALLDKDEIRTHSQPVRSFIDKHPDLLHADADLSWLLDSNDAPLGATSQGNWSRGPDSKDGGWTEEDDMPPTFDIGALSFFRSQGHQDLVNHLDAAGDFSSQPLRDMAVPTISASMFLPQKSVWNYRKREFRHLHRPSPPAHTQKPKLKTFDFNAGFNLKARNRQERNPGESMAERFALWNLMAQDLSRQDAIPGLQSGHTVIDERNFSMSQRALT</sequence>
<dbReference type="GO" id="GO:0000032">
    <property type="term" value="P:cell wall mannoprotein biosynthetic process"/>
    <property type="evidence" value="ECO:0007669"/>
    <property type="project" value="TreeGrafter"/>
</dbReference>
<evidence type="ECO:0000256" key="5">
    <source>
        <dbReference type="SAM" id="SignalP"/>
    </source>
</evidence>
<dbReference type="RefSeq" id="XP_024748849.1">
    <property type="nucleotide sequence ID" value="XM_024895287.1"/>
</dbReference>
<evidence type="ECO:0000256" key="1">
    <source>
        <dbReference type="ARBA" id="ARBA00007677"/>
    </source>
</evidence>
<evidence type="ECO:0000256" key="3">
    <source>
        <dbReference type="ARBA" id="ARBA00022679"/>
    </source>
</evidence>
<comment type="similarity">
    <text evidence="1">Belongs to the glycosyltransferase 15 family.</text>
</comment>
<proteinExistence type="inferred from homology"/>
<keyword evidence="5" id="KW-0732">Signal</keyword>
<evidence type="ECO:0000256" key="4">
    <source>
        <dbReference type="SAM" id="MobiDB-lite"/>
    </source>
</evidence>
<dbReference type="PANTHER" id="PTHR31121">
    <property type="entry name" value="ALPHA-1,2 MANNOSYLTRANSFERASE KTR1"/>
    <property type="match status" value="1"/>
</dbReference>
<dbReference type="InterPro" id="IPR029044">
    <property type="entry name" value="Nucleotide-diphossugar_trans"/>
</dbReference>
<organism evidence="6 7">
    <name type="scientific">Trichoderma citrinoviride</name>
    <dbReference type="NCBI Taxonomy" id="58853"/>
    <lineage>
        <taxon>Eukaryota</taxon>
        <taxon>Fungi</taxon>
        <taxon>Dikarya</taxon>
        <taxon>Ascomycota</taxon>
        <taxon>Pezizomycotina</taxon>
        <taxon>Sordariomycetes</taxon>
        <taxon>Hypocreomycetidae</taxon>
        <taxon>Hypocreales</taxon>
        <taxon>Hypocreaceae</taxon>
        <taxon>Trichoderma</taxon>
    </lineage>
</organism>
<feature type="chain" id="PRO_5015550659" evidence="5">
    <location>
        <begin position="20"/>
        <end position="402"/>
    </location>
</feature>
<feature type="signal peptide" evidence="5">
    <location>
        <begin position="1"/>
        <end position="19"/>
    </location>
</feature>
<dbReference type="AlphaFoldDB" id="A0A2T4B8H7"/>
<accession>A0A2T4B8H7</accession>
<dbReference type="GO" id="GO:0006487">
    <property type="term" value="P:protein N-linked glycosylation"/>
    <property type="evidence" value="ECO:0007669"/>
    <property type="project" value="TreeGrafter"/>
</dbReference>
<evidence type="ECO:0000256" key="2">
    <source>
        <dbReference type="ARBA" id="ARBA00022676"/>
    </source>
</evidence>
<reference evidence="7" key="1">
    <citation type="submission" date="2016-07" db="EMBL/GenBank/DDBJ databases">
        <title>Multiple horizontal gene transfer events from other fungi enriched the ability of initially mycotrophic Trichoderma (Ascomycota) to feed on dead plant biomass.</title>
        <authorList>
            <consortium name="DOE Joint Genome Institute"/>
            <person name="Atanasova L."/>
            <person name="Chenthamara K."/>
            <person name="Zhang J."/>
            <person name="Grujic M."/>
            <person name="Henrissat B."/>
            <person name="Kuo A."/>
            <person name="Aerts A."/>
            <person name="Salamov A."/>
            <person name="Lipzen A."/>
            <person name="Labutti K."/>
            <person name="Barry K."/>
            <person name="Miao Y."/>
            <person name="Rahimi M.J."/>
            <person name="Shen Q."/>
            <person name="Grigoriev I.V."/>
            <person name="Kubicek C.P."/>
            <person name="Druzhinina I.S."/>
        </authorList>
    </citation>
    <scope>NUCLEOTIDE SEQUENCE [LARGE SCALE GENOMIC DNA]</scope>
    <source>
        <strain evidence="7">TUCIM 6016</strain>
    </source>
</reference>
<dbReference type="OrthoDB" id="202470at2759"/>
<feature type="region of interest" description="Disordered" evidence="4">
    <location>
        <begin position="232"/>
        <end position="252"/>
    </location>
</feature>
<dbReference type="Pfam" id="PF01793">
    <property type="entry name" value="Glyco_transf_15"/>
    <property type="match status" value="1"/>
</dbReference>
<dbReference type="Gene3D" id="3.90.550.10">
    <property type="entry name" value="Spore Coat Polysaccharide Biosynthesis Protein SpsA, Chain A"/>
    <property type="match status" value="1"/>
</dbReference>
<dbReference type="EMBL" id="KZ680214">
    <property type="protein sequence ID" value="PTB65529.1"/>
    <property type="molecule type" value="Genomic_DNA"/>
</dbReference>
<name>A0A2T4B8H7_9HYPO</name>
<dbReference type="GO" id="GO:0006493">
    <property type="term" value="P:protein O-linked glycosylation"/>
    <property type="evidence" value="ECO:0007669"/>
    <property type="project" value="TreeGrafter"/>
</dbReference>
<keyword evidence="2" id="KW-0328">Glycosyltransferase</keyword>
<dbReference type="InterPro" id="IPR002685">
    <property type="entry name" value="Glyco_trans_15"/>
</dbReference>